<evidence type="ECO:0000256" key="1">
    <source>
        <dbReference type="SAM" id="MobiDB-lite"/>
    </source>
</evidence>
<dbReference type="Proteomes" id="UP001158730">
    <property type="component" value="Unassembled WGS sequence"/>
</dbReference>
<feature type="compositionally biased region" description="Acidic residues" evidence="1">
    <location>
        <begin position="125"/>
        <end position="136"/>
    </location>
</feature>
<evidence type="ECO:0000313" key="3">
    <source>
        <dbReference type="Proteomes" id="UP001158730"/>
    </source>
</evidence>
<accession>A0AA42N3U2</accession>
<comment type="caution">
    <text evidence="2">The sequence shown here is derived from an EMBL/GenBank/DDBJ whole genome shotgun (WGS) entry which is preliminary data.</text>
</comment>
<gene>
    <name evidence="2" type="ORF">N5C05_13840</name>
</gene>
<dbReference type="AlphaFoldDB" id="A0AA42N3U2"/>
<dbReference type="InterPro" id="IPR011990">
    <property type="entry name" value="TPR-like_helical_dom_sf"/>
</dbReference>
<dbReference type="EMBL" id="JAOBYN010000012">
    <property type="protein sequence ID" value="MDH1055837.1"/>
    <property type="molecule type" value="Genomic_DNA"/>
</dbReference>
<reference evidence="2" key="1">
    <citation type="submission" date="2022-09" db="EMBL/GenBank/DDBJ databases">
        <title>Intensive care unit water sources are persistently colonized with multi-drug resistant bacteria and are the site of extensive horizontal gene transfer of antibiotic resistance genes.</title>
        <authorList>
            <person name="Diorio-Toth L."/>
        </authorList>
    </citation>
    <scope>NUCLEOTIDE SEQUENCE</scope>
    <source>
        <strain evidence="2">GD03990</strain>
    </source>
</reference>
<protein>
    <recommendedName>
        <fullName evidence="4">Sel1 repeat family protein</fullName>
    </recommendedName>
</protein>
<organism evidence="2 3">
    <name type="scientific">Aquipseudomonas alcaligenes</name>
    <name type="common">Pseudomonas alcaligenes</name>
    <dbReference type="NCBI Taxonomy" id="43263"/>
    <lineage>
        <taxon>Bacteria</taxon>
        <taxon>Pseudomonadati</taxon>
        <taxon>Pseudomonadota</taxon>
        <taxon>Gammaproteobacteria</taxon>
        <taxon>Pseudomonadales</taxon>
        <taxon>Pseudomonadaceae</taxon>
        <taxon>Aquipseudomonas</taxon>
    </lineage>
</organism>
<evidence type="ECO:0008006" key="4">
    <source>
        <dbReference type="Google" id="ProtNLM"/>
    </source>
</evidence>
<dbReference type="Gene3D" id="1.25.40.10">
    <property type="entry name" value="Tetratricopeptide repeat domain"/>
    <property type="match status" value="1"/>
</dbReference>
<name>A0AA42N3U2_AQUAC</name>
<sequence>MAIKELVYATKQQLESATQQSFRHSHIYELFAASFGFNTRASLDAGHVMAVMERAPVPVASSLATLHRRLAELGYESVADSAGAALLSMIADQCLGVASVELVIDTLQQCYWAYPEDWYDIDEEVEDEASDSDSDSESAGNQSPSLDPAKIALLIDGLNGLASRGSAAAHYALALIYRGDDLSEEEGSAYWYSLMEQGRDLDGVQLEWATAYKTQLLNAEREALHLNEAARLGWADARLDIALDKAQRAEHRGDHGQAEHWYKEAAGLGHVEAMRSLAWLARGAGDEDTARHWNHQAALHGDVDAMRDLIDEDDRGNLFQSWVWVYLAEQLGSDLRKSTLRAYHDGGLYAGQEYDDDQGGPLYVAGDEGVQLESLSALDDSRARDTAQELFSRISHP</sequence>
<feature type="region of interest" description="Disordered" evidence="1">
    <location>
        <begin position="125"/>
        <end position="145"/>
    </location>
</feature>
<dbReference type="SUPFAM" id="SSF81901">
    <property type="entry name" value="HCP-like"/>
    <property type="match status" value="1"/>
</dbReference>
<proteinExistence type="predicted"/>
<evidence type="ECO:0000313" key="2">
    <source>
        <dbReference type="EMBL" id="MDH1055837.1"/>
    </source>
</evidence>
<dbReference type="RefSeq" id="WP_280054345.1">
    <property type="nucleotide sequence ID" value="NZ_JAOBYN010000012.1"/>
</dbReference>